<evidence type="ECO:0000259" key="5">
    <source>
        <dbReference type="PROSITE" id="PS50887"/>
    </source>
</evidence>
<keyword evidence="3" id="KW-0812">Transmembrane</keyword>
<evidence type="ECO:0000256" key="1">
    <source>
        <dbReference type="ARBA" id="ARBA00012282"/>
    </source>
</evidence>
<dbReference type="PROSITE" id="PS50887">
    <property type="entry name" value="GGDEF"/>
    <property type="match status" value="1"/>
</dbReference>
<dbReference type="Pfam" id="PF00563">
    <property type="entry name" value="EAL"/>
    <property type="match status" value="1"/>
</dbReference>
<dbReference type="FunFam" id="3.20.20.450:FF:000001">
    <property type="entry name" value="Cyclic di-GMP phosphodiesterase yahA"/>
    <property type="match status" value="1"/>
</dbReference>
<sequence length="719" mass="79748">MKASHRLRLLLLLPVVTVVLLATVIVLLSLHNIRGHFATSGAAQHADLEVIARMADFSRRINEVHNATISALRGAMADNLDELQLYRQHRNIVDELEQLDGLVQQLTGSELMISANHNSAHELQEEFRAYRHSVIMATDVIAVDPQVADEFISQAAAHFREFSLYTSIVSGRLAERSQVRTTEQNALVNNALWQVLITGLLSLLLLFSVAFLVARRASTQILQIADALTTLSRSEQQEIPLPQIEAMQHGQGELAGIAGTLLKFRNAIERQRAAEQKAFELAFYDPVTGLPNRRLLAEHLEHALALGQKNNTWTALLLLDLDGFKTINDLHGHRFGDQLLAEVTGRFTAQLQDHGTLACLGGDQFVLLLDGLNGNSRDAALQARQLAKELAGCLQAPVQLQDITLYISASIGISMIQQPPELPEQPLQFAEAAMYQAKTEGRGIIRFHDAGIQQRLEERAFMELELRQAAERDELVLYYQPQVGNNDKVDGAEVLLRWQHPQRGLIPPMDFIPLAEETGLIIGIGQWVLEQACAQLAQWQQDPALAELSLAVNVSARQFSEAGFVQQVADILHATGANPHRLKLELTESTLLHNMEDTIARMQELQQLGVQFSLDDFGTGYASLQYLQRLPLDQLKIDRSFVQGLLSGDSDPAIVRAIIAMGQALHLEVIAEGVEERSQQQNLALLGCSHYQGYLFSAPVPLAHFEQWCLQHHNASQPA</sequence>
<keyword evidence="3" id="KW-0472">Membrane</keyword>
<proteinExistence type="predicted"/>
<keyword evidence="3" id="KW-1133">Transmembrane helix</keyword>
<dbReference type="InterPro" id="IPR043128">
    <property type="entry name" value="Rev_trsase/Diguanyl_cyclase"/>
</dbReference>
<dbReference type="PANTHER" id="PTHR44757">
    <property type="entry name" value="DIGUANYLATE CYCLASE DGCP"/>
    <property type="match status" value="1"/>
</dbReference>
<evidence type="ECO:0000313" key="6">
    <source>
        <dbReference type="EMBL" id="QQD23006.1"/>
    </source>
</evidence>
<dbReference type="Proteomes" id="UP000596074">
    <property type="component" value="Chromosome"/>
</dbReference>
<dbReference type="InterPro" id="IPR035919">
    <property type="entry name" value="EAL_sf"/>
</dbReference>
<evidence type="ECO:0000256" key="2">
    <source>
        <dbReference type="ARBA" id="ARBA00022636"/>
    </source>
</evidence>
<keyword evidence="2" id="KW-0973">c-di-GMP</keyword>
<dbReference type="InterPro" id="IPR001633">
    <property type="entry name" value="EAL_dom"/>
</dbReference>
<evidence type="ECO:0000256" key="3">
    <source>
        <dbReference type="SAM" id="Phobius"/>
    </source>
</evidence>
<dbReference type="EC" id="3.1.4.52" evidence="1"/>
<dbReference type="CDD" id="cd01948">
    <property type="entry name" value="EAL"/>
    <property type="match status" value="1"/>
</dbReference>
<name>A0A9X7UXL0_9GAMM</name>
<dbReference type="SUPFAM" id="SSF55073">
    <property type="entry name" value="Nucleotide cyclase"/>
    <property type="match status" value="1"/>
</dbReference>
<dbReference type="SMART" id="SM00052">
    <property type="entry name" value="EAL"/>
    <property type="match status" value="1"/>
</dbReference>
<evidence type="ECO:0000259" key="4">
    <source>
        <dbReference type="PROSITE" id="PS50883"/>
    </source>
</evidence>
<dbReference type="RefSeq" id="WP_228345517.1">
    <property type="nucleotide sequence ID" value="NZ_CP046056.1"/>
</dbReference>
<dbReference type="CDD" id="cd01949">
    <property type="entry name" value="GGDEF"/>
    <property type="match status" value="1"/>
</dbReference>
<dbReference type="InterPro" id="IPR000160">
    <property type="entry name" value="GGDEF_dom"/>
</dbReference>
<dbReference type="EMBL" id="CP046056">
    <property type="protein sequence ID" value="QQD23006.1"/>
    <property type="molecule type" value="Genomic_DNA"/>
</dbReference>
<organism evidence="6 7">
    <name type="scientific">Venatoribacter cucullus</name>
    <dbReference type="NCBI Taxonomy" id="2661630"/>
    <lineage>
        <taxon>Bacteria</taxon>
        <taxon>Pseudomonadati</taxon>
        <taxon>Pseudomonadota</taxon>
        <taxon>Gammaproteobacteria</taxon>
        <taxon>Oceanospirillales</taxon>
        <taxon>Oceanospirillaceae</taxon>
        <taxon>Venatoribacter</taxon>
    </lineage>
</organism>
<gene>
    <name evidence="6" type="ORF">GJQ55_00275</name>
</gene>
<keyword evidence="7" id="KW-1185">Reference proteome</keyword>
<dbReference type="SMART" id="SM00267">
    <property type="entry name" value="GGDEF"/>
    <property type="match status" value="1"/>
</dbReference>
<dbReference type="Pfam" id="PF00990">
    <property type="entry name" value="GGDEF"/>
    <property type="match status" value="1"/>
</dbReference>
<feature type="transmembrane region" description="Helical" evidence="3">
    <location>
        <begin position="191"/>
        <end position="214"/>
    </location>
</feature>
<reference evidence="6 7" key="1">
    <citation type="submission" date="2019-11" db="EMBL/GenBank/DDBJ databases">
        <title>Venatorbacter sp. nov. a predator of Campylobacter and other Gram-negative bacteria.</title>
        <authorList>
            <person name="Saeedi A."/>
            <person name="Cummings N.J."/>
            <person name="Connerton I.F."/>
            <person name="Connerton P.L."/>
        </authorList>
    </citation>
    <scope>NUCLEOTIDE SEQUENCE [LARGE SCALE GENOMIC DNA]</scope>
    <source>
        <strain evidence="6">XL5</strain>
    </source>
</reference>
<dbReference type="Gene3D" id="3.20.20.450">
    <property type="entry name" value="EAL domain"/>
    <property type="match status" value="1"/>
</dbReference>
<dbReference type="AlphaFoldDB" id="A0A9X7UXL0"/>
<dbReference type="KEGG" id="vcw:GJQ55_00275"/>
<dbReference type="NCBIfam" id="TIGR00254">
    <property type="entry name" value="GGDEF"/>
    <property type="match status" value="1"/>
</dbReference>
<accession>A0A9X7UXL0</accession>
<feature type="domain" description="EAL" evidence="4">
    <location>
        <begin position="459"/>
        <end position="713"/>
    </location>
</feature>
<feature type="domain" description="GGDEF" evidence="5">
    <location>
        <begin position="312"/>
        <end position="450"/>
    </location>
</feature>
<dbReference type="Gene3D" id="3.30.70.270">
    <property type="match status" value="1"/>
</dbReference>
<protein>
    <recommendedName>
        <fullName evidence="1">cyclic-guanylate-specific phosphodiesterase</fullName>
        <ecNumber evidence="1">3.1.4.52</ecNumber>
    </recommendedName>
</protein>
<dbReference type="PROSITE" id="PS50883">
    <property type="entry name" value="EAL"/>
    <property type="match status" value="1"/>
</dbReference>
<dbReference type="InterPro" id="IPR052155">
    <property type="entry name" value="Biofilm_reg_signaling"/>
</dbReference>
<feature type="transmembrane region" description="Helical" evidence="3">
    <location>
        <begin position="7"/>
        <end position="30"/>
    </location>
</feature>
<dbReference type="InterPro" id="IPR029787">
    <property type="entry name" value="Nucleotide_cyclase"/>
</dbReference>
<evidence type="ECO:0000313" key="7">
    <source>
        <dbReference type="Proteomes" id="UP000596074"/>
    </source>
</evidence>
<dbReference type="PANTHER" id="PTHR44757:SF2">
    <property type="entry name" value="BIOFILM ARCHITECTURE MAINTENANCE PROTEIN MBAA"/>
    <property type="match status" value="1"/>
</dbReference>
<dbReference type="SUPFAM" id="SSF141868">
    <property type="entry name" value="EAL domain-like"/>
    <property type="match status" value="1"/>
</dbReference>
<dbReference type="GO" id="GO:0071111">
    <property type="term" value="F:cyclic-guanylate-specific phosphodiesterase activity"/>
    <property type="evidence" value="ECO:0007669"/>
    <property type="project" value="UniProtKB-EC"/>
</dbReference>